<evidence type="ECO:0000259" key="1">
    <source>
        <dbReference type="Pfam" id="PF03572"/>
    </source>
</evidence>
<dbReference type="EMBL" id="WBMT01000027">
    <property type="protein sequence ID" value="KAB2341016.1"/>
    <property type="molecule type" value="Genomic_DNA"/>
</dbReference>
<dbReference type="Pfam" id="PF03572">
    <property type="entry name" value="Peptidase_S41"/>
    <property type="match status" value="1"/>
</dbReference>
<proteinExistence type="predicted"/>
<dbReference type="GO" id="GO:0006508">
    <property type="term" value="P:proteolysis"/>
    <property type="evidence" value="ECO:0007669"/>
    <property type="project" value="InterPro"/>
</dbReference>
<evidence type="ECO:0000313" key="3">
    <source>
        <dbReference type="Proteomes" id="UP000468735"/>
    </source>
</evidence>
<dbReference type="InterPro" id="IPR005151">
    <property type="entry name" value="Tail-specific_protease"/>
</dbReference>
<comment type="caution">
    <text evidence="2">The sequence shown here is derived from an EMBL/GenBank/DDBJ whole genome shotgun (WGS) entry which is preliminary data.</text>
</comment>
<dbReference type="AlphaFoldDB" id="A0A6H9YGD3"/>
<organism evidence="2 3">
    <name type="scientific">Actinomadura rudentiformis</name>
    <dbReference type="NCBI Taxonomy" id="359158"/>
    <lineage>
        <taxon>Bacteria</taxon>
        <taxon>Bacillati</taxon>
        <taxon>Actinomycetota</taxon>
        <taxon>Actinomycetes</taxon>
        <taxon>Streptosporangiales</taxon>
        <taxon>Thermomonosporaceae</taxon>
        <taxon>Actinomadura</taxon>
    </lineage>
</organism>
<dbReference type="SUPFAM" id="SSF52096">
    <property type="entry name" value="ClpP/crotonase"/>
    <property type="match status" value="1"/>
</dbReference>
<evidence type="ECO:0000313" key="2">
    <source>
        <dbReference type="EMBL" id="KAB2341016.1"/>
    </source>
</evidence>
<protein>
    <submittedName>
        <fullName evidence="2">Peptidase S41</fullName>
    </submittedName>
</protein>
<dbReference type="GO" id="GO:0004175">
    <property type="term" value="F:endopeptidase activity"/>
    <property type="evidence" value="ECO:0007669"/>
    <property type="project" value="TreeGrafter"/>
</dbReference>
<dbReference type="RefSeq" id="WP_151568906.1">
    <property type="nucleotide sequence ID" value="NZ_WBMT01000027.1"/>
</dbReference>
<accession>A0A6H9YGD3</accession>
<feature type="domain" description="Tail specific protease" evidence="1">
    <location>
        <begin position="291"/>
        <end position="461"/>
    </location>
</feature>
<dbReference type="InterPro" id="IPR036034">
    <property type="entry name" value="PDZ_sf"/>
</dbReference>
<dbReference type="Gene3D" id="3.90.226.10">
    <property type="entry name" value="2-enoyl-CoA Hydratase, Chain A, domain 1"/>
    <property type="match status" value="1"/>
</dbReference>
<reference evidence="2 3" key="1">
    <citation type="submission" date="2019-09" db="EMBL/GenBank/DDBJ databases">
        <title>Actinomadura physcomitrii sp. nov., a novel actinomycete isolated from moss [Physcomitrium sphaericum (Ludw) Fuernr].</title>
        <authorList>
            <person name="Zhuang X."/>
            <person name="Liu C."/>
        </authorList>
    </citation>
    <scope>NUCLEOTIDE SEQUENCE [LARGE SCALE GENOMIC DNA]</scope>
    <source>
        <strain evidence="2 3">HMC1</strain>
    </source>
</reference>
<dbReference type="InterPro" id="IPR029045">
    <property type="entry name" value="ClpP/crotonase-like_dom_sf"/>
</dbReference>
<dbReference type="Gene3D" id="2.30.42.10">
    <property type="match status" value="1"/>
</dbReference>
<gene>
    <name evidence="2" type="ORF">F8566_42715</name>
</gene>
<name>A0A6H9YGD3_9ACTN</name>
<dbReference type="Proteomes" id="UP000468735">
    <property type="component" value="Unassembled WGS sequence"/>
</dbReference>
<dbReference type="PANTHER" id="PTHR32060">
    <property type="entry name" value="TAIL-SPECIFIC PROTEASE"/>
    <property type="match status" value="1"/>
</dbReference>
<dbReference type="OrthoDB" id="3275712at2"/>
<sequence>MTETLPDFLKANEIGRLTLDDRRLIVRQALLILEQNYALLPFKAARYGINPVQRLRLMQARLGRPGDQEPEWRFHAELVDIFNSLRDLHTRYVLPRPFSDAVARLPFLLREFTEDGRRRYLVGRRIANEPELPHESFRFGVEITHWSGVPIERAVERHAERFPGANPEARHARAVERFTVRSLGFGPPPDEDWVTVRYLDQDNKPQSVNLIWDVSSIVPEPAQLGMETPLAYDVEGMRITRTRTQLFAPEFLAAEESGEPVDPGPEGVTVSPELATVFEARRVTAQGRVFGHLRIRSFSLPATGIEGFVREFIRLLGELPQDGLVVDIRGNPGGAILASELCLQALTATAIEPEPAQFAATLLNLRICRANDIMAAWLPSMGQALETGAAYSAAIPFTPPELLAEVPQSYFGPVVLLTDARCYSAADIFAAGFQDNSIGPILGVDGNTGAGGGNVWRTANLLGSLPAADDFPFRPLPSGADLSFVIRRLLRVGPNAGTPLEDYGVIPDERHITTRKDITNNDTDLMTAAATLLGKGVPRRLDVELSDDLTVTFTVLGIDRADVIVDGRPRTTIDLGGNPAPLPIPDAGTPRTVRIEGYDGQALVAVRTFVRTAAGLKLRTTF</sequence>
<dbReference type="PANTHER" id="PTHR32060:SF22">
    <property type="entry name" value="CARBOXYL-TERMINAL-PROCESSING PEPTIDASE 3, CHLOROPLASTIC"/>
    <property type="match status" value="1"/>
</dbReference>
<keyword evidence="3" id="KW-1185">Reference proteome</keyword>
<dbReference type="GO" id="GO:0008236">
    <property type="term" value="F:serine-type peptidase activity"/>
    <property type="evidence" value="ECO:0007669"/>
    <property type="project" value="InterPro"/>
</dbReference>